<reference evidence="3 4" key="1">
    <citation type="submission" date="2019-02" db="EMBL/GenBank/DDBJ databases">
        <title>Deep-cultivation of Planctomycetes and their phenomic and genomic characterization uncovers novel biology.</title>
        <authorList>
            <person name="Wiegand S."/>
            <person name="Jogler M."/>
            <person name="Boedeker C."/>
            <person name="Pinto D."/>
            <person name="Vollmers J."/>
            <person name="Rivas-Marin E."/>
            <person name="Kohn T."/>
            <person name="Peeters S.H."/>
            <person name="Heuer A."/>
            <person name="Rast P."/>
            <person name="Oberbeckmann S."/>
            <person name="Bunk B."/>
            <person name="Jeske O."/>
            <person name="Meyerdierks A."/>
            <person name="Storesund J.E."/>
            <person name="Kallscheuer N."/>
            <person name="Luecker S."/>
            <person name="Lage O.M."/>
            <person name="Pohl T."/>
            <person name="Merkel B.J."/>
            <person name="Hornburger P."/>
            <person name="Mueller R.-W."/>
            <person name="Bruemmer F."/>
            <person name="Labrenz M."/>
            <person name="Spormann A.M."/>
            <person name="Op Den Camp H."/>
            <person name="Overmann J."/>
            <person name="Amann R."/>
            <person name="Jetten M.S.M."/>
            <person name="Mascher T."/>
            <person name="Medema M.H."/>
            <person name="Devos D.P."/>
            <person name="Kaster A.-K."/>
            <person name="Ovreas L."/>
            <person name="Rohde M."/>
            <person name="Galperin M.Y."/>
            <person name="Jogler C."/>
        </authorList>
    </citation>
    <scope>NUCLEOTIDE SEQUENCE [LARGE SCALE GENOMIC DNA]</scope>
    <source>
        <strain evidence="3 4">Pla100</strain>
    </source>
</reference>
<name>A0A5C6A3Z6_9BACT</name>
<feature type="signal peptide" evidence="2">
    <location>
        <begin position="1"/>
        <end position="29"/>
    </location>
</feature>
<dbReference type="Proteomes" id="UP000316213">
    <property type="component" value="Unassembled WGS sequence"/>
</dbReference>
<evidence type="ECO:0000256" key="1">
    <source>
        <dbReference type="SAM" id="MobiDB-lite"/>
    </source>
</evidence>
<dbReference type="EMBL" id="SJPM01000008">
    <property type="protein sequence ID" value="TWT94219.1"/>
    <property type="molecule type" value="Genomic_DNA"/>
</dbReference>
<sequence precursor="true">MRSQIFFAPSRLIAIGLATLLLTLGNARAADDLEKKLISVAPEILEHARNSGYRNIGVLKFRVGNERNGTTDSALGRRLADKLEMALILKNELSNEIGIAKQASEHAAIINGASHLSVAGRQKLFTKPYPMSWGDQEKELDAFYTGTAVIHRNLSKITMMIQVVDPKISTLTPVKILEIQPDIDDLLDAGESFRVRGLFDDAKLNLSESERKDQATEEAVLTSLKIDAEATKEDESEAKSADKEPHPLAPDHPDVPIRFEVRYDGKPQTITFQGDQAFVAEPETGQSVEFVVTRAGSERPRLAVVVKVNGENTLRKQTLPDAKCGAWVFEPTMDIFGIKGFQMEDNQREPFQVLSQTESAAKEIDYGQHAGTISITVFPERKSDGTASSKANVDTTSETTLSSLFDGEDFALLNEAMHPEKSPSTLGALKSQLDTRGHLVTRGLIVGKSSKRIEANVTKTNFERDTIPMMSATLRYRPPGDLP</sequence>
<evidence type="ECO:0000313" key="4">
    <source>
        <dbReference type="Proteomes" id="UP000316213"/>
    </source>
</evidence>
<dbReference type="RefSeq" id="WP_146579166.1">
    <property type="nucleotide sequence ID" value="NZ_SJPM01000008.1"/>
</dbReference>
<feature type="chain" id="PRO_5022999326" description="Bacterial type II and III secretion system protein" evidence="2">
    <location>
        <begin position="30"/>
        <end position="483"/>
    </location>
</feature>
<evidence type="ECO:0000313" key="3">
    <source>
        <dbReference type="EMBL" id="TWT94219.1"/>
    </source>
</evidence>
<evidence type="ECO:0008006" key="5">
    <source>
        <dbReference type="Google" id="ProtNLM"/>
    </source>
</evidence>
<proteinExistence type="predicted"/>
<keyword evidence="2" id="KW-0732">Signal</keyword>
<keyword evidence="4" id="KW-1185">Reference proteome</keyword>
<accession>A0A5C6A3Z6</accession>
<evidence type="ECO:0000256" key="2">
    <source>
        <dbReference type="SAM" id="SignalP"/>
    </source>
</evidence>
<dbReference type="OrthoDB" id="261964at2"/>
<gene>
    <name evidence="3" type="ORF">Pla100_38290</name>
</gene>
<organism evidence="3 4">
    <name type="scientific">Neorhodopirellula pilleata</name>
    <dbReference type="NCBI Taxonomy" id="2714738"/>
    <lineage>
        <taxon>Bacteria</taxon>
        <taxon>Pseudomonadati</taxon>
        <taxon>Planctomycetota</taxon>
        <taxon>Planctomycetia</taxon>
        <taxon>Pirellulales</taxon>
        <taxon>Pirellulaceae</taxon>
        <taxon>Neorhodopirellula</taxon>
    </lineage>
</organism>
<feature type="region of interest" description="Disordered" evidence="1">
    <location>
        <begin position="225"/>
        <end position="255"/>
    </location>
</feature>
<dbReference type="AlphaFoldDB" id="A0A5C6A3Z6"/>
<protein>
    <recommendedName>
        <fullName evidence="5">Bacterial type II and III secretion system protein</fullName>
    </recommendedName>
</protein>
<feature type="compositionally biased region" description="Basic and acidic residues" evidence="1">
    <location>
        <begin position="226"/>
        <end position="255"/>
    </location>
</feature>
<comment type="caution">
    <text evidence="3">The sequence shown here is derived from an EMBL/GenBank/DDBJ whole genome shotgun (WGS) entry which is preliminary data.</text>
</comment>